<dbReference type="EMBL" id="VUOA01000033">
    <property type="protein sequence ID" value="KAA2235772.1"/>
    <property type="molecule type" value="Genomic_DNA"/>
</dbReference>
<dbReference type="Gene3D" id="3.40.190.10">
    <property type="entry name" value="Periplasmic binding protein-like II"/>
    <property type="match status" value="1"/>
</dbReference>
<dbReference type="InterPro" id="IPR006311">
    <property type="entry name" value="TAT_signal"/>
</dbReference>
<reference evidence="3 4" key="2">
    <citation type="submission" date="2019-09" db="EMBL/GenBank/DDBJ databases">
        <authorList>
            <person name="Jin C."/>
        </authorList>
    </citation>
    <scope>NUCLEOTIDE SEQUENCE [LARGE SCALE GENOMIC DNA]</scope>
    <source>
        <strain evidence="3 4">BN140002</strain>
    </source>
</reference>
<dbReference type="Pfam" id="PF03401">
    <property type="entry name" value="TctC"/>
    <property type="match status" value="1"/>
</dbReference>
<evidence type="ECO:0000256" key="1">
    <source>
        <dbReference type="ARBA" id="ARBA00006987"/>
    </source>
</evidence>
<protein>
    <submittedName>
        <fullName evidence="3">Tripartite tricarboxylate transporter substrate binding protein</fullName>
    </submittedName>
</protein>
<dbReference type="SUPFAM" id="SSF53850">
    <property type="entry name" value="Periplasmic binding protein-like II"/>
    <property type="match status" value="1"/>
</dbReference>
<dbReference type="OrthoDB" id="9780943at2"/>
<comment type="similarity">
    <text evidence="1">Belongs to the UPF0065 (bug) family.</text>
</comment>
<dbReference type="InterPro" id="IPR005064">
    <property type="entry name" value="BUG"/>
</dbReference>
<dbReference type="CDD" id="cd07012">
    <property type="entry name" value="PBP2_Bug_TTT"/>
    <property type="match status" value="1"/>
</dbReference>
<dbReference type="InterPro" id="IPR042100">
    <property type="entry name" value="Bug_dom1"/>
</dbReference>
<dbReference type="AlphaFoldDB" id="A0A5B2VBH6"/>
<dbReference type="Proteomes" id="UP000323142">
    <property type="component" value="Unassembled WGS sequence"/>
</dbReference>
<keyword evidence="4" id="KW-1185">Reference proteome</keyword>
<dbReference type="PIRSF" id="PIRSF017082">
    <property type="entry name" value="YflP"/>
    <property type="match status" value="1"/>
</dbReference>
<comment type="caution">
    <text evidence="3">The sequence shown here is derived from an EMBL/GenBank/DDBJ whole genome shotgun (WGS) entry which is preliminary data.</text>
</comment>
<evidence type="ECO:0000313" key="3">
    <source>
        <dbReference type="EMBL" id="KAA2235772.1"/>
    </source>
</evidence>
<keyword evidence="2" id="KW-0732">Signal</keyword>
<dbReference type="RefSeq" id="WP_149820186.1">
    <property type="nucleotide sequence ID" value="NZ_VUOA01000033.1"/>
</dbReference>
<evidence type="ECO:0000256" key="2">
    <source>
        <dbReference type="SAM" id="SignalP"/>
    </source>
</evidence>
<name>A0A5B2VBH6_9HYPH</name>
<proteinExistence type="inferred from homology"/>
<accession>A0A5B2VBH6</accession>
<evidence type="ECO:0000313" key="4">
    <source>
        <dbReference type="Proteomes" id="UP000323142"/>
    </source>
</evidence>
<dbReference type="PROSITE" id="PS51318">
    <property type="entry name" value="TAT"/>
    <property type="match status" value="1"/>
</dbReference>
<dbReference type="PANTHER" id="PTHR42928:SF3">
    <property type="entry name" value="UPF0065 PROTEIN YFLP"/>
    <property type="match status" value="1"/>
</dbReference>
<organism evidence="3 4">
    <name type="scientific">Salinarimonas soli</name>
    <dbReference type="NCBI Taxonomy" id="1638099"/>
    <lineage>
        <taxon>Bacteria</taxon>
        <taxon>Pseudomonadati</taxon>
        <taxon>Pseudomonadota</taxon>
        <taxon>Alphaproteobacteria</taxon>
        <taxon>Hyphomicrobiales</taxon>
        <taxon>Salinarimonadaceae</taxon>
        <taxon>Salinarimonas</taxon>
    </lineage>
</organism>
<sequence>MIDRRQFLAAGAAASVLGFAGAGHAQSVDQLQLFVPAAPGGGWDQTARAIELVMRGEKLIGTAQITNVPGAGGAVGLPQFVGQWRNRPNAMMVAGMVMVGALIANKSPVKLAQTTPIARLTGEFLAVVVPAQSPFKTAKDMVDAMKADASKVPVAGGSAGGSDHILLGMIGKAAGVTPSKLNYIPYAGGGQALAALLGNQVAAGISGYGEFAEQVKAGKLRLLAISADKRQEGIDAPTLKESGVDVELFNWRGVFAPPGASEEQKKTLVSLVEKMAASSAWQEELKKRDWTGILLTGDAYAKFVAEENARIEAILKDLGLAA</sequence>
<dbReference type="Gene3D" id="3.40.190.150">
    <property type="entry name" value="Bordetella uptake gene, domain 1"/>
    <property type="match status" value="1"/>
</dbReference>
<feature type="signal peptide" evidence="2">
    <location>
        <begin position="1"/>
        <end position="25"/>
    </location>
</feature>
<gene>
    <name evidence="3" type="ORF">F0L46_18285</name>
</gene>
<feature type="chain" id="PRO_5022753384" evidence="2">
    <location>
        <begin position="26"/>
        <end position="322"/>
    </location>
</feature>
<reference evidence="3 4" key="1">
    <citation type="submission" date="2019-09" db="EMBL/GenBank/DDBJ databases">
        <title>Salinarimonas rosea gen. nov., sp. nov., a new member of the a-2 subgroup of the Proteobacteria.</title>
        <authorList>
            <person name="Liu J."/>
        </authorList>
    </citation>
    <scope>NUCLEOTIDE SEQUENCE [LARGE SCALE GENOMIC DNA]</scope>
    <source>
        <strain evidence="3 4">BN140002</strain>
    </source>
</reference>
<dbReference type="PANTHER" id="PTHR42928">
    <property type="entry name" value="TRICARBOXYLATE-BINDING PROTEIN"/>
    <property type="match status" value="1"/>
</dbReference>